<sequence>MAMDGKTRSAKAAKKRLNTKEVELRHTVRCGIKQMLCNLMYWHEINEMGEALQLLILNAVPESALLYRNAHIPLMPAEMIRHHVRQGIQDRLEDLAAQMFGASHKHVIELLILCAHAAGPEGSANYLRIPRHEITITENVSRKLELAFRREALRQDVDYG</sequence>
<dbReference type="RefSeq" id="WP_123512651.1">
    <property type="nucleotide sequence ID" value="NZ_MOBQ01000024.1"/>
</dbReference>
<reference evidence="1 2" key="1">
    <citation type="submission" date="2016-10" db="EMBL/GenBank/DDBJ databases">
        <title>Comparative genome analysis of multiple Pseudomonas spp. focuses on biocontrol and plant growth promoting traits.</title>
        <authorList>
            <person name="Tao X.-Y."/>
            <person name="Taylor C.G."/>
        </authorList>
    </citation>
    <scope>NUCLEOTIDE SEQUENCE [LARGE SCALE GENOMIC DNA]</scope>
    <source>
        <strain evidence="1 2">37A10</strain>
    </source>
</reference>
<dbReference type="AlphaFoldDB" id="A0A423JZS9"/>
<dbReference type="OrthoDB" id="7032050at2"/>
<comment type="caution">
    <text evidence="1">The sequence shown here is derived from an EMBL/GenBank/DDBJ whole genome shotgun (WGS) entry which is preliminary data.</text>
</comment>
<protein>
    <submittedName>
        <fullName evidence="1">Uncharacterized protein</fullName>
    </submittedName>
</protein>
<evidence type="ECO:0000313" key="1">
    <source>
        <dbReference type="EMBL" id="RON43503.1"/>
    </source>
</evidence>
<evidence type="ECO:0000313" key="2">
    <source>
        <dbReference type="Proteomes" id="UP000285349"/>
    </source>
</evidence>
<dbReference type="Proteomes" id="UP000285349">
    <property type="component" value="Unassembled WGS sequence"/>
</dbReference>
<accession>A0A423JZS9</accession>
<dbReference type="EMBL" id="MOBQ01000024">
    <property type="protein sequence ID" value="RON43503.1"/>
    <property type="molecule type" value="Genomic_DNA"/>
</dbReference>
<organism evidence="1 2">
    <name type="scientific">Pseudomonas frederiksbergensis</name>
    <dbReference type="NCBI Taxonomy" id="104087"/>
    <lineage>
        <taxon>Bacteria</taxon>
        <taxon>Pseudomonadati</taxon>
        <taxon>Pseudomonadota</taxon>
        <taxon>Gammaproteobacteria</taxon>
        <taxon>Pseudomonadales</taxon>
        <taxon>Pseudomonadaceae</taxon>
        <taxon>Pseudomonas</taxon>
    </lineage>
</organism>
<name>A0A423JZS9_9PSED</name>
<proteinExistence type="predicted"/>
<gene>
    <name evidence="1" type="ORF">BK666_20745</name>
</gene>